<dbReference type="EMBL" id="CAACVS010000532">
    <property type="protein sequence ID" value="VEU43319.1"/>
    <property type="molecule type" value="Genomic_DNA"/>
</dbReference>
<organism evidence="3 4">
    <name type="scientific">Pseudo-nitzschia multistriata</name>
    <dbReference type="NCBI Taxonomy" id="183589"/>
    <lineage>
        <taxon>Eukaryota</taxon>
        <taxon>Sar</taxon>
        <taxon>Stramenopiles</taxon>
        <taxon>Ochrophyta</taxon>
        <taxon>Bacillariophyta</taxon>
        <taxon>Bacillariophyceae</taxon>
        <taxon>Bacillariophycidae</taxon>
        <taxon>Bacillariales</taxon>
        <taxon>Bacillariaceae</taxon>
        <taxon>Pseudo-nitzschia</taxon>
    </lineage>
</organism>
<feature type="region of interest" description="Disordered" evidence="1">
    <location>
        <begin position="213"/>
        <end position="234"/>
    </location>
</feature>
<feature type="compositionally biased region" description="Polar residues" evidence="1">
    <location>
        <begin position="136"/>
        <end position="166"/>
    </location>
</feature>
<dbReference type="Gene3D" id="1.10.10.10">
    <property type="entry name" value="Winged helix-like DNA-binding domain superfamily/Winged helix DNA-binding domain"/>
    <property type="match status" value="1"/>
</dbReference>
<dbReference type="InterPro" id="IPR036390">
    <property type="entry name" value="WH_DNA-bd_sf"/>
</dbReference>
<accession>A0A448ZMQ9</accession>
<evidence type="ECO:0000256" key="1">
    <source>
        <dbReference type="SAM" id="MobiDB-lite"/>
    </source>
</evidence>
<dbReference type="CDD" id="cd04371">
    <property type="entry name" value="DEP"/>
    <property type="match status" value="1"/>
</dbReference>
<sequence length="837" mass="95497">MMKAGKKRTYIARNAKSPIGLKELEEKAIIFYKLALVKDRRYLFRTYRSTFVGKEMVDSMVVSGLVSSRLEAVELGRDLAEKVNLFQNCENCMLKNRRSLFEDDPTKFYRFSSGALMVIRNLDENDKKIKQPVTPAPSTSYIPPASINNSPSHGPSMERQNGSNKVQSDKIETKIEENTDDKIDAVGTSSFKQKKKSISRSIYVPPMESIVEETNEDESSLGSSKASKSTITRKEKERLREIQILASEQARFEIEAFEQKMSKEEKAHLERARIERIKFLAHEQLVLHTTKRRKSTAAHCIMEAINNGEHGDDNIMLMDAKERTMANIVSQLQKRHSENWIAKYGSLMNEVDSKVATVYTGDHHIVETKSVNTDASNEKKKDDGGDTLVTKFETQDNEVVAFDEGEKEEPMYLSEKGMKWKKQLEARRAAKNGAPPKQKAANENMKYSVSKVREQDMKLIEEEESKEPEKPIFVTSPKDLPAGLRRRISDFTINHDSFDSILNKKTGNLLTMGNDDDQSVWTEFIIGDEKGRELYRRNEIKRRRPSYVSYVEESVVSRDDKSVMEYTIVGDETLYDEETICDEETVISNWQPSIAPAPVAKHSSDDQSYMDFTIFDNSVAISYIEDDVDYIAPDRPQKEKREPEEGEHSILHIFANRNSKIDDDDMTQITMDYALMFQQGRDRDLLCQKMKDSQRVPVHAIATKKPTVVGGDSTTSRKRIREILWNDLYSCNRVTVSLALETLRSIIESESESRKNVVRMGGIVAILGTMEEYFEEEAIQYLSCVIIELLASVEPEARKIINEMRGIQVIARSMQDQADSNRVQEAGRVALATICRP</sequence>
<dbReference type="InterPro" id="IPR036388">
    <property type="entry name" value="WH-like_DNA-bd_sf"/>
</dbReference>
<evidence type="ECO:0000313" key="3">
    <source>
        <dbReference type="EMBL" id="VEU43319.1"/>
    </source>
</evidence>
<dbReference type="Pfam" id="PF00610">
    <property type="entry name" value="DEP"/>
    <property type="match status" value="1"/>
</dbReference>
<evidence type="ECO:0000259" key="2">
    <source>
        <dbReference type="PROSITE" id="PS50186"/>
    </source>
</evidence>
<dbReference type="OrthoDB" id="2133778at2759"/>
<keyword evidence="4" id="KW-1185">Reference proteome</keyword>
<feature type="domain" description="DEP" evidence="2">
    <location>
        <begin position="30"/>
        <end position="113"/>
    </location>
</feature>
<feature type="compositionally biased region" description="Low complexity" evidence="1">
    <location>
        <begin position="220"/>
        <end position="229"/>
    </location>
</feature>
<protein>
    <recommendedName>
        <fullName evidence="2">DEP domain-containing protein</fullName>
    </recommendedName>
</protein>
<dbReference type="InterPro" id="IPR000591">
    <property type="entry name" value="DEP_dom"/>
</dbReference>
<dbReference type="SUPFAM" id="SSF48371">
    <property type="entry name" value="ARM repeat"/>
    <property type="match status" value="1"/>
</dbReference>
<dbReference type="GO" id="GO:0035556">
    <property type="term" value="P:intracellular signal transduction"/>
    <property type="evidence" value="ECO:0007669"/>
    <property type="project" value="InterPro"/>
</dbReference>
<dbReference type="SUPFAM" id="SSF46785">
    <property type="entry name" value="Winged helix' DNA-binding domain"/>
    <property type="match status" value="1"/>
</dbReference>
<proteinExistence type="predicted"/>
<name>A0A448ZMQ9_9STRA</name>
<dbReference type="PROSITE" id="PS50186">
    <property type="entry name" value="DEP"/>
    <property type="match status" value="1"/>
</dbReference>
<evidence type="ECO:0000313" key="4">
    <source>
        <dbReference type="Proteomes" id="UP000291116"/>
    </source>
</evidence>
<dbReference type="Proteomes" id="UP000291116">
    <property type="component" value="Unassembled WGS sequence"/>
</dbReference>
<gene>
    <name evidence="3" type="ORF">PSNMU_V1.4_AUG-EV-PASAV3_0102300</name>
</gene>
<feature type="region of interest" description="Disordered" evidence="1">
    <location>
        <begin position="128"/>
        <end position="168"/>
    </location>
</feature>
<dbReference type="Gene3D" id="1.25.10.10">
    <property type="entry name" value="Leucine-rich Repeat Variant"/>
    <property type="match status" value="1"/>
</dbReference>
<dbReference type="SMART" id="SM00049">
    <property type="entry name" value="DEP"/>
    <property type="match status" value="1"/>
</dbReference>
<reference evidence="3 4" key="1">
    <citation type="submission" date="2019-01" db="EMBL/GenBank/DDBJ databases">
        <authorList>
            <person name="Ferrante I. M."/>
        </authorList>
    </citation>
    <scope>NUCLEOTIDE SEQUENCE [LARGE SCALE GENOMIC DNA]</scope>
    <source>
        <strain evidence="3 4">B856</strain>
    </source>
</reference>
<dbReference type="InterPro" id="IPR011989">
    <property type="entry name" value="ARM-like"/>
</dbReference>
<dbReference type="InterPro" id="IPR016024">
    <property type="entry name" value="ARM-type_fold"/>
</dbReference>
<dbReference type="AlphaFoldDB" id="A0A448ZMQ9"/>